<evidence type="ECO:0000313" key="2">
    <source>
        <dbReference type="EMBL" id="RDS80833.1"/>
    </source>
</evidence>
<proteinExistence type="predicted"/>
<feature type="transmembrane region" description="Helical" evidence="1">
    <location>
        <begin position="186"/>
        <end position="205"/>
    </location>
</feature>
<feature type="transmembrane region" description="Helical" evidence="1">
    <location>
        <begin position="152"/>
        <end position="174"/>
    </location>
</feature>
<dbReference type="InterPro" id="IPR010539">
    <property type="entry name" value="BaxI_1-like"/>
</dbReference>
<dbReference type="EMBL" id="QRBE01000007">
    <property type="protein sequence ID" value="RDS80833.1"/>
    <property type="molecule type" value="Genomic_DNA"/>
</dbReference>
<dbReference type="Proteomes" id="UP000254258">
    <property type="component" value="Unassembled WGS sequence"/>
</dbReference>
<sequence>MPSGNPVLRPKAFQGLPVTGERMTMNGTITRTGLLLVLAVITGGWTWQRFADAAVGGDVMGAMAAISPFMWGGLIVGLVLALITTFAQRFAGITAPLYAIAEGFALGGISAVMNLRFPGIVLQAVMLTVGVLAVMLLLYRSGLIKVTDKFRMGVMAATGGIALLYIVDMALRAFTHIQIPFIHETGALGIGFSLLVVGLAALNLVLDFDMIDRATAQGAPKYMEWYGAFALMVTLVWLYMELLRLLSKARR</sequence>
<dbReference type="AlphaFoldDB" id="A0A370WXF0"/>
<evidence type="ECO:0008006" key="4">
    <source>
        <dbReference type="Google" id="ProtNLM"/>
    </source>
</evidence>
<feature type="transmembrane region" description="Helical" evidence="1">
    <location>
        <begin position="225"/>
        <end position="246"/>
    </location>
</feature>
<comment type="caution">
    <text evidence="2">The sequence shown here is derived from an EMBL/GenBank/DDBJ whole genome shotgun (WGS) entry which is preliminary data.</text>
</comment>
<name>A0A370WXF0_9GAMM</name>
<keyword evidence="1" id="KW-0472">Membrane</keyword>
<dbReference type="RefSeq" id="WP_115495977.1">
    <property type="nucleotide sequence ID" value="NZ_QRBE01000007.1"/>
</dbReference>
<organism evidence="2 3">
    <name type="scientific">Dyella monticola</name>
    <dbReference type="NCBI Taxonomy" id="1927958"/>
    <lineage>
        <taxon>Bacteria</taxon>
        <taxon>Pseudomonadati</taxon>
        <taxon>Pseudomonadota</taxon>
        <taxon>Gammaproteobacteria</taxon>
        <taxon>Lysobacterales</taxon>
        <taxon>Rhodanobacteraceae</taxon>
        <taxon>Dyella</taxon>
    </lineage>
</organism>
<reference evidence="2 3" key="1">
    <citation type="submission" date="2018-07" db="EMBL/GenBank/DDBJ databases">
        <title>Dyella monticola sp. nov. and Dyella psychrodurans sp. nov. isolated from monsoon evergreen broad-leaved forest soil of Dinghu Mountain, China.</title>
        <authorList>
            <person name="Gao Z."/>
            <person name="Qiu L."/>
        </authorList>
    </citation>
    <scope>NUCLEOTIDE SEQUENCE [LARGE SCALE GENOMIC DNA]</scope>
    <source>
        <strain evidence="2 3">4G-K06</strain>
    </source>
</reference>
<feature type="transmembrane region" description="Helical" evidence="1">
    <location>
        <begin position="120"/>
        <end position="140"/>
    </location>
</feature>
<feature type="transmembrane region" description="Helical" evidence="1">
    <location>
        <begin position="95"/>
        <end position="113"/>
    </location>
</feature>
<dbReference type="Pfam" id="PF12811">
    <property type="entry name" value="BaxI_1"/>
    <property type="match status" value="1"/>
</dbReference>
<protein>
    <recommendedName>
        <fullName evidence="4">Bax inhibitor-1/YccA family protein</fullName>
    </recommendedName>
</protein>
<dbReference type="PIRSF" id="PIRSF009160">
    <property type="entry name" value="UCP009160"/>
    <property type="match status" value="1"/>
</dbReference>
<gene>
    <name evidence="2" type="ORF">DWU98_12840</name>
</gene>
<dbReference type="PANTHER" id="PTHR41282">
    <property type="entry name" value="CONSERVED TRANSMEMBRANE PROTEIN-RELATED"/>
    <property type="match status" value="1"/>
</dbReference>
<dbReference type="PANTHER" id="PTHR41282:SF1">
    <property type="entry name" value="CONSERVED TRANSMEMBRANE PROTEIN-RELATED"/>
    <property type="match status" value="1"/>
</dbReference>
<accession>A0A370WXF0</accession>
<evidence type="ECO:0000313" key="3">
    <source>
        <dbReference type="Proteomes" id="UP000254258"/>
    </source>
</evidence>
<feature type="transmembrane region" description="Helical" evidence="1">
    <location>
        <begin position="59"/>
        <end position="83"/>
    </location>
</feature>
<keyword evidence="3" id="KW-1185">Reference proteome</keyword>
<dbReference type="OrthoDB" id="116480at2"/>
<feature type="transmembrane region" description="Helical" evidence="1">
    <location>
        <begin position="29"/>
        <end position="47"/>
    </location>
</feature>
<evidence type="ECO:0000256" key="1">
    <source>
        <dbReference type="SAM" id="Phobius"/>
    </source>
</evidence>
<keyword evidence="1" id="KW-1133">Transmembrane helix</keyword>
<keyword evidence="1" id="KW-0812">Transmembrane</keyword>